<dbReference type="EMBL" id="LKMD01000106">
    <property type="protein sequence ID" value="PIA91942.1"/>
    <property type="molecule type" value="Genomic_DNA"/>
</dbReference>
<dbReference type="Proteomes" id="UP000230605">
    <property type="component" value="Chromosome 7"/>
</dbReference>
<protein>
    <submittedName>
        <fullName evidence="1">Uncharacterized protein</fullName>
    </submittedName>
</protein>
<reference evidence="1 2" key="1">
    <citation type="submission" date="2015-10" db="EMBL/GenBank/DDBJ databases">
        <title>The cercosporin biosynthetic gene cluster was horizontally transferred to several fungal lineages and shown to be expanded in Cercospora beticola based on microsynteny with recipient genomes.</title>
        <authorList>
            <person name="De Jonge R."/>
            <person name="Ebert M.K."/>
            <person name="Suttle J.C."/>
            <person name="Jurick Ii W.M."/>
            <person name="Secor G.A."/>
            <person name="Thomma B.P."/>
            <person name="Van De Peer Y."/>
            <person name="Bolton M.D."/>
        </authorList>
    </citation>
    <scope>NUCLEOTIDE SEQUENCE [LARGE SCALE GENOMIC DNA]</scope>
    <source>
        <strain evidence="1 2">09-40</strain>
    </source>
</reference>
<proteinExistence type="predicted"/>
<evidence type="ECO:0000313" key="1">
    <source>
        <dbReference type="EMBL" id="PIA91942.1"/>
    </source>
</evidence>
<sequence>MTLRLSALSRHRAVHTRITDHDMEQQANISAIGQDQRLESATAAIAIPDSSTAPIAPLSADTDDRTRSQLAAAHPDERLRTGPCLLVDQAIAAISGQQVGKLRKRFLRSGGDVIIVLDRHDLSISCCIRSEDLRKGSAATYLLEPDPSRVDGIIRYFCVLESIKGEKVPRLAGRPLSHESHEDERVYSHCEGSQVDWVRAYETFLRMLSRVEPKHHLVNSSSARVALPQLEALGRIAAAEKANMPSSSVTTAVKLLFAEYPDIWPAIAEDPARWLMIAENFRVTSVFKEAILHLVGQYPRLSICSATFTPSESNMAVIDRLATQKYYHNLAIDHEILLLTSNDVNTDSLEYALLAHYLDWVKEHLRIHGHGNSDAEHPSRYCDHKGDEQCLQPAHFYRMLHKGGDHYLHEKSVFEALGERTGEKLSSEERDTVREFLKALKAKVSSLVEPMVKSYLQYDGRHELPYLTNVYLSDKDIPWITEEAGSGDGSDSDDEMED</sequence>
<evidence type="ECO:0000313" key="2">
    <source>
        <dbReference type="Proteomes" id="UP000230605"/>
    </source>
</evidence>
<dbReference type="OrthoDB" id="5280838at2759"/>
<dbReference type="PANTHER" id="PTHR38119">
    <property type="entry name" value="BTB DOMAIN-CONTAINING PROTEIN-RELATED"/>
    <property type="match status" value="1"/>
</dbReference>
<comment type="caution">
    <text evidence="1">The sequence shown here is derived from an EMBL/GenBank/DDBJ whole genome shotgun (WGS) entry which is preliminary data.</text>
</comment>
<dbReference type="PANTHER" id="PTHR38119:SF1">
    <property type="entry name" value="BTB DOMAIN-CONTAINING PROTEIN"/>
    <property type="match status" value="1"/>
</dbReference>
<organism evidence="1 2">
    <name type="scientific">Cercospora beticola</name>
    <name type="common">Sugarbeet leaf spot fungus</name>
    <dbReference type="NCBI Taxonomy" id="122368"/>
    <lineage>
        <taxon>Eukaryota</taxon>
        <taxon>Fungi</taxon>
        <taxon>Dikarya</taxon>
        <taxon>Ascomycota</taxon>
        <taxon>Pezizomycotina</taxon>
        <taxon>Dothideomycetes</taxon>
        <taxon>Dothideomycetidae</taxon>
        <taxon>Mycosphaerellales</taxon>
        <taxon>Mycosphaerellaceae</taxon>
        <taxon>Cercospora</taxon>
    </lineage>
</organism>
<gene>
    <name evidence="1" type="ORF">CB0940_09701</name>
</gene>
<name>A0A2G5HIA7_CERBT</name>
<dbReference type="AlphaFoldDB" id="A0A2G5HIA7"/>
<accession>A0A2G5HIA7</accession>